<accession>A0AAE3VTW2</accession>
<keyword evidence="3" id="KW-1185">Reference proteome</keyword>
<dbReference type="RefSeq" id="WP_307234316.1">
    <property type="nucleotide sequence ID" value="NZ_JAUSUZ010000001.1"/>
</dbReference>
<dbReference type="Proteomes" id="UP001240236">
    <property type="component" value="Unassembled WGS sequence"/>
</dbReference>
<evidence type="ECO:0000313" key="3">
    <source>
        <dbReference type="Proteomes" id="UP001240236"/>
    </source>
</evidence>
<feature type="compositionally biased region" description="Basic and acidic residues" evidence="1">
    <location>
        <begin position="127"/>
        <end position="137"/>
    </location>
</feature>
<protein>
    <submittedName>
        <fullName evidence="2">Uncharacterized protein</fullName>
    </submittedName>
</protein>
<evidence type="ECO:0000256" key="1">
    <source>
        <dbReference type="SAM" id="MobiDB-lite"/>
    </source>
</evidence>
<reference evidence="2 3" key="1">
    <citation type="submission" date="2023-07" db="EMBL/GenBank/DDBJ databases">
        <title>Sequencing the genomes of 1000 actinobacteria strains.</title>
        <authorList>
            <person name="Klenk H.-P."/>
        </authorList>
    </citation>
    <scope>NUCLEOTIDE SEQUENCE [LARGE SCALE GENOMIC DNA]</scope>
    <source>
        <strain evidence="2 3">DSM 44709</strain>
    </source>
</reference>
<comment type="caution">
    <text evidence="2">The sequence shown here is derived from an EMBL/GenBank/DDBJ whole genome shotgun (WGS) entry which is preliminary data.</text>
</comment>
<organism evidence="2 3">
    <name type="scientific">Catenuloplanes indicus</name>
    <dbReference type="NCBI Taxonomy" id="137267"/>
    <lineage>
        <taxon>Bacteria</taxon>
        <taxon>Bacillati</taxon>
        <taxon>Actinomycetota</taxon>
        <taxon>Actinomycetes</taxon>
        <taxon>Micromonosporales</taxon>
        <taxon>Micromonosporaceae</taxon>
        <taxon>Catenuloplanes</taxon>
    </lineage>
</organism>
<proteinExistence type="predicted"/>
<dbReference type="EMBL" id="JAUSUZ010000001">
    <property type="protein sequence ID" value="MDQ0363579.1"/>
    <property type="molecule type" value="Genomic_DNA"/>
</dbReference>
<sequence>MNTTSLAPPRLLLHTPLLRRLVDGRVCELTFTGRTGMPVRYVSTGTEVLVNAREAARDPWWTAFRCPAPVHVWLAGERRYGHGRAVCHGQPGWEQARLVYQRRFPQPPVAGTDIFVVITLNHASSRRTNDGTDGDRRRDRRLGRRRPRGTLGRS</sequence>
<feature type="region of interest" description="Disordered" evidence="1">
    <location>
        <begin position="125"/>
        <end position="154"/>
    </location>
</feature>
<dbReference type="AlphaFoldDB" id="A0AAE3VTW2"/>
<feature type="compositionally biased region" description="Basic residues" evidence="1">
    <location>
        <begin position="138"/>
        <end position="148"/>
    </location>
</feature>
<evidence type="ECO:0000313" key="2">
    <source>
        <dbReference type="EMBL" id="MDQ0363579.1"/>
    </source>
</evidence>
<gene>
    <name evidence="2" type="ORF">J2S42_000248</name>
</gene>
<name>A0AAE3VTW2_9ACTN</name>